<reference evidence="1 2" key="1">
    <citation type="submission" date="2019-03" db="EMBL/GenBank/DDBJ databases">
        <title>First draft genome of Liparis tanakae, snailfish: a comprehensive survey of snailfish specific genes.</title>
        <authorList>
            <person name="Kim W."/>
            <person name="Song I."/>
            <person name="Jeong J.-H."/>
            <person name="Kim D."/>
            <person name="Kim S."/>
            <person name="Ryu S."/>
            <person name="Song J.Y."/>
            <person name="Lee S.K."/>
        </authorList>
    </citation>
    <scope>NUCLEOTIDE SEQUENCE [LARGE SCALE GENOMIC DNA]</scope>
    <source>
        <tissue evidence="1">Muscle</tissue>
    </source>
</reference>
<name>A0A4Z2FNM5_9TELE</name>
<sequence>MVFGLFKRFTHRTWSVKRPAALPVTEPMRRLLVNTEWDQGADEVIDTIKEVTVTSRTKSRTPSPQTATYINRDPIITARTEKVSAEHTVTKPGVN</sequence>
<evidence type="ECO:0000313" key="1">
    <source>
        <dbReference type="EMBL" id="TNN42641.1"/>
    </source>
</evidence>
<dbReference type="EMBL" id="SRLO01001022">
    <property type="protein sequence ID" value="TNN42641.1"/>
    <property type="molecule type" value="Genomic_DNA"/>
</dbReference>
<dbReference type="Proteomes" id="UP000314294">
    <property type="component" value="Unassembled WGS sequence"/>
</dbReference>
<evidence type="ECO:0000313" key="2">
    <source>
        <dbReference type="Proteomes" id="UP000314294"/>
    </source>
</evidence>
<gene>
    <name evidence="1" type="ORF">EYF80_047167</name>
</gene>
<comment type="caution">
    <text evidence="1">The sequence shown here is derived from an EMBL/GenBank/DDBJ whole genome shotgun (WGS) entry which is preliminary data.</text>
</comment>
<accession>A0A4Z2FNM5</accession>
<organism evidence="1 2">
    <name type="scientific">Liparis tanakae</name>
    <name type="common">Tanaka's snailfish</name>
    <dbReference type="NCBI Taxonomy" id="230148"/>
    <lineage>
        <taxon>Eukaryota</taxon>
        <taxon>Metazoa</taxon>
        <taxon>Chordata</taxon>
        <taxon>Craniata</taxon>
        <taxon>Vertebrata</taxon>
        <taxon>Euteleostomi</taxon>
        <taxon>Actinopterygii</taxon>
        <taxon>Neopterygii</taxon>
        <taxon>Teleostei</taxon>
        <taxon>Neoteleostei</taxon>
        <taxon>Acanthomorphata</taxon>
        <taxon>Eupercaria</taxon>
        <taxon>Perciformes</taxon>
        <taxon>Cottioidei</taxon>
        <taxon>Cottales</taxon>
        <taxon>Liparidae</taxon>
        <taxon>Liparis</taxon>
    </lineage>
</organism>
<proteinExistence type="predicted"/>
<dbReference type="AlphaFoldDB" id="A0A4Z2FNM5"/>
<protein>
    <submittedName>
        <fullName evidence="1">Uncharacterized protein</fullName>
    </submittedName>
</protein>
<keyword evidence="2" id="KW-1185">Reference proteome</keyword>